<dbReference type="PRINTS" id="PR00147">
    <property type="entry name" value="DNAPHOTLYASE"/>
</dbReference>
<evidence type="ECO:0000256" key="4">
    <source>
        <dbReference type="ARBA" id="ARBA00022991"/>
    </source>
</evidence>
<protein>
    <recommendedName>
        <fullName evidence="6">Cryptochrome/DNA photolyase FAD-binding domain-containing protein</fullName>
    </recommendedName>
</protein>
<dbReference type="PROSITE" id="PS00691">
    <property type="entry name" value="DNA_PHOTOLYASES_1_2"/>
    <property type="match status" value="1"/>
</dbReference>
<name>A0ABM8GTK8_9MICO</name>
<evidence type="ECO:0000256" key="5">
    <source>
        <dbReference type="RuleBase" id="RU004182"/>
    </source>
</evidence>
<evidence type="ECO:0000256" key="1">
    <source>
        <dbReference type="ARBA" id="ARBA00001974"/>
    </source>
</evidence>
<evidence type="ECO:0000256" key="3">
    <source>
        <dbReference type="ARBA" id="ARBA00022827"/>
    </source>
</evidence>
<accession>A0ABM8GTK8</accession>
<proteinExistence type="inferred from homology"/>
<keyword evidence="2 5" id="KW-0285">Flavoprotein</keyword>
<evidence type="ECO:0000256" key="2">
    <source>
        <dbReference type="ARBA" id="ARBA00022630"/>
    </source>
</evidence>
<keyword evidence="4 5" id="KW-0157">Chromophore</keyword>
<evidence type="ECO:0000259" key="6">
    <source>
        <dbReference type="Pfam" id="PF03441"/>
    </source>
</evidence>
<organism evidence="7 8">
    <name type="scientific">Frondihabitans sucicola</name>
    <dbReference type="NCBI Taxonomy" id="1268041"/>
    <lineage>
        <taxon>Bacteria</taxon>
        <taxon>Bacillati</taxon>
        <taxon>Actinomycetota</taxon>
        <taxon>Actinomycetes</taxon>
        <taxon>Micrococcales</taxon>
        <taxon>Microbacteriaceae</taxon>
        <taxon>Frondihabitans</taxon>
    </lineage>
</organism>
<evidence type="ECO:0000313" key="8">
    <source>
        <dbReference type="Proteomes" id="UP001321486"/>
    </source>
</evidence>
<dbReference type="InterPro" id="IPR018394">
    <property type="entry name" value="DNA_photolyase_1_CS_C"/>
</dbReference>
<dbReference type="InterPro" id="IPR036134">
    <property type="entry name" value="Crypto/Photolyase_FAD-like_sf"/>
</dbReference>
<feature type="domain" description="Cryptochrome/DNA photolyase FAD-binding" evidence="6">
    <location>
        <begin position="4"/>
        <end position="155"/>
    </location>
</feature>
<comment type="cofactor">
    <cofactor evidence="1">
        <name>FAD</name>
        <dbReference type="ChEBI" id="CHEBI:57692"/>
    </cofactor>
</comment>
<keyword evidence="3 5" id="KW-0274">FAD</keyword>
<dbReference type="Proteomes" id="UP001321486">
    <property type="component" value="Chromosome"/>
</dbReference>
<dbReference type="PROSITE" id="PS00394">
    <property type="entry name" value="DNA_PHOTOLYASES_1_1"/>
    <property type="match status" value="1"/>
</dbReference>
<dbReference type="Pfam" id="PF03441">
    <property type="entry name" value="FAD_binding_7"/>
    <property type="match status" value="1"/>
</dbReference>
<gene>
    <name evidence="7" type="ORF">GCM10025867_40430</name>
</gene>
<keyword evidence="8" id="KW-1185">Reference proteome</keyword>
<dbReference type="Gene3D" id="1.10.579.10">
    <property type="entry name" value="DNA Cyclobutane Dipyrimidine Photolyase, subunit A, domain 3"/>
    <property type="match status" value="1"/>
</dbReference>
<comment type="similarity">
    <text evidence="5">Belongs to the DNA photolyase family.</text>
</comment>
<dbReference type="PANTHER" id="PTHR11455">
    <property type="entry name" value="CRYPTOCHROME"/>
    <property type="match status" value="1"/>
</dbReference>
<dbReference type="InterPro" id="IPR005101">
    <property type="entry name" value="Cryptochr/Photolyase_FAD-bd"/>
</dbReference>
<dbReference type="InterPro" id="IPR002081">
    <property type="entry name" value="Cryptochrome/DNA_photolyase_1"/>
</dbReference>
<dbReference type="PANTHER" id="PTHR11455:SF9">
    <property type="entry name" value="CRYPTOCHROME CIRCADIAN CLOCK 5 ISOFORM X1"/>
    <property type="match status" value="1"/>
</dbReference>
<sequence>MGAFLRQVIWREFNHVVLFANPDLATANYRPEFDEFEWHEPEADVLRAWQEGRTGIPLVDAGMRELWQTGVMHNRVRMVVASFLIKNLLIDWRLGEQWFWDTLVDADEANNPGNWQWVAGSGADAAPYFRVFNPELQADKFDKQHEYVGRWVPEFGTDDYPEPIVDLKESRRRALDSYDTMRRKAGLA</sequence>
<evidence type="ECO:0000313" key="7">
    <source>
        <dbReference type="EMBL" id="BDZ51802.1"/>
    </source>
</evidence>
<dbReference type="EMBL" id="AP027732">
    <property type="protein sequence ID" value="BDZ51802.1"/>
    <property type="molecule type" value="Genomic_DNA"/>
</dbReference>
<reference evidence="8" key="1">
    <citation type="journal article" date="2019" name="Int. J. Syst. Evol. Microbiol.">
        <title>The Global Catalogue of Microorganisms (GCM) 10K type strain sequencing project: providing services to taxonomists for standard genome sequencing and annotation.</title>
        <authorList>
            <consortium name="The Broad Institute Genomics Platform"/>
            <consortium name="The Broad Institute Genome Sequencing Center for Infectious Disease"/>
            <person name="Wu L."/>
            <person name="Ma J."/>
        </authorList>
    </citation>
    <scope>NUCLEOTIDE SEQUENCE [LARGE SCALE GENOMIC DNA]</scope>
    <source>
        <strain evidence="8">NBRC 108728</strain>
    </source>
</reference>
<dbReference type="SUPFAM" id="SSF48173">
    <property type="entry name" value="Cryptochrome/photolyase FAD-binding domain"/>
    <property type="match status" value="1"/>
</dbReference>